<protein>
    <submittedName>
        <fullName evidence="2">O-acetyl-ADP-ribose deacetylase (Regulator of RNase III), contains Macro domain</fullName>
    </submittedName>
</protein>
<dbReference type="PROSITE" id="PS51154">
    <property type="entry name" value="MACRO"/>
    <property type="match status" value="1"/>
</dbReference>
<dbReference type="AlphaFoldDB" id="A0A1M6T083"/>
<dbReference type="SUPFAM" id="SSF52949">
    <property type="entry name" value="Macro domain-like"/>
    <property type="match status" value="1"/>
</dbReference>
<dbReference type="Proteomes" id="UP000189810">
    <property type="component" value="Chromosome I"/>
</dbReference>
<keyword evidence="3" id="KW-1185">Reference proteome</keyword>
<gene>
    <name evidence="2" type="ORF">SAMN05444391_1242</name>
</gene>
<evidence type="ECO:0000313" key="2">
    <source>
        <dbReference type="EMBL" id="SHK50354.1"/>
    </source>
</evidence>
<proteinExistence type="predicted"/>
<dbReference type="RefSeq" id="WP_079654345.1">
    <property type="nucleotide sequence ID" value="NZ_LT670846.1"/>
</dbReference>
<evidence type="ECO:0000259" key="1">
    <source>
        <dbReference type="PROSITE" id="PS51154"/>
    </source>
</evidence>
<reference evidence="2 3" key="1">
    <citation type="submission" date="2016-11" db="EMBL/GenBank/DDBJ databases">
        <authorList>
            <person name="Jaros S."/>
            <person name="Januszkiewicz K."/>
            <person name="Wedrychowicz H."/>
        </authorList>
    </citation>
    <scope>NUCLEOTIDE SEQUENCE [LARGE SCALE GENOMIC DNA]</scope>
    <source>
        <strain evidence="2 3">DSM 19557</strain>
    </source>
</reference>
<dbReference type="OrthoDB" id="6194521at2"/>
<name>A0A1M6T083_9AQUI</name>
<dbReference type="EMBL" id="LT670846">
    <property type="protein sequence ID" value="SHK50354.1"/>
    <property type="molecule type" value="Genomic_DNA"/>
</dbReference>
<dbReference type="NCBIfam" id="NF001666">
    <property type="entry name" value="PRK00431.2-2"/>
    <property type="match status" value="1"/>
</dbReference>
<dbReference type="PANTHER" id="PTHR11106">
    <property type="entry name" value="GANGLIOSIDE INDUCED DIFFERENTIATION ASSOCIATED PROTEIN 2-RELATED"/>
    <property type="match status" value="1"/>
</dbReference>
<dbReference type="SMART" id="SM00506">
    <property type="entry name" value="A1pp"/>
    <property type="match status" value="1"/>
</dbReference>
<organism evidence="2 3">
    <name type="scientific">Thermocrinis minervae</name>
    <dbReference type="NCBI Taxonomy" id="381751"/>
    <lineage>
        <taxon>Bacteria</taxon>
        <taxon>Pseudomonadati</taxon>
        <taxon>Aquificota</taxon>
        <taxon>Aquificia</taxon>
        <taxon>Aquificales</taxon>
        <taxon>Aquificaceae</taxon>
        <taxon>Thermocrinis</taxon>
    </lineage>
</organism>
<accession>A0A1M6T083</accession>
<dbReference type="Pfam" id="PF01661">
    <property type="entry name" value="Macro"/>
    <property type="match status" value="1"/>
</dbReference>
<dbReference type="STRING" id="381751.SAMN05444391_1242"/>
<dbReference type="Gene3D" id="3.40.220.10">
    <property type="entry name" value="Leucine Aminopeptidase, subunit E, domain 1"/>
    <property type="match status" value="1"/>
</dbReference>
<dbReference type="PANTHER" id="PTHR11106:SF111">
    <property type="entry name" value="MACRO DOMAIN-CONTAINING PROTEIN"/>
    <property type="match status" value="1"/>
</dbReference>
<feature type="domain" description="Macro" evidence="1">
    <location>
        <begin position="1"/>
        <end position="162"/>
    </location>
</feature>
<sequence length="162" mass="17506">MRIEVLPGSLLEVDVDLIVNPANSYGYMGGGVAGVIKRFGGEQIEKEAMAKAPIKVGSAVITTAGKLPFKGVVHAPTMEEPAMETTPEKVRLAVRAALELADSLNYTSIAFPGMGTGVGRLPHKVAAQVMLDEIKSFKPKNLKRVVLVDIDERMIEAWKEYL</sequence>
<dbReference type="InterPro" id="IPR043472">
    <property type="entry name" value="Macro_dom-like"/>
</dbReference>
<dbReference type="InterPro" id="IPR002589">
    <property type="entry name" value="Macro_dom"/>
</dbReference>
<evidence type="ECO:0000313" key="3">
    <source>
        <dbReference type="Proteomes" id="UP000189810"/>
    </source>
</evidence>